<organism evidence="2 3">
    <name type="scientific">Novosphingobium marinum</name>
    <dbReference type="NCBI Taxonomy" id="1514948"/>
    <lineage>
        <taxon>Bacteria</taxon>
        <taxon>Pseudomonadati</taxon>
        <taxon>Pseudomonadota</taxon>
        <taxon>Alphaproteobacteria</taxon>
        <taxon>Sphingomonadales</taxon>
        <taxon>Sphingomonadaceae</taxon>
        <taxon>Novosphingobium</taxon>
    </lineage>
</organism>
<protein>
    <submittedName>
        <fullName evidence="2">Transglutaminase-like putative cysteine protease</fullName>
    </submittedName>
</protein>
<keyword evidence="3" id="KW-1185">Reference proteome</keyword>
<dbReference type="Pfam" id="PF08379">
    <property type="entry name" value="Bact_transglu_N"/>
    <property type="match status" value="1"/>
</dbReference>
<dbReference type="Gene3D" id="3.10.620.30">
    <property type="match status" value="1"/>
</dbReference>
<dbReference type="AlphaFoldDB" id="A0A7Y9Y1L2"/>
<dbReference type="EMBL" id="JACBZF010000009">
    <property type="protein sequence ID" value="NYH96946.1"/>
    <property type="molecule type" value="Genomic_DNA"/>
</dbReference>
<dbReference type="PANTHER" id="PTHR33490">
    <property type="entry name" value="BLR5614 PROTEIN-RELATED"/>
    <property type="match status" value="1"/>
</dbReference>
<dbReference type="InterPro" id="IPR038765">
    <property type="entry name" value="Papain-like_cys_pep_sf"/>
</dbReference>
<evidence type="ECO:0000259" key="1">
    <source>
        <dbReference type="SMART" id="SM00460"/>
    </source>
</evidence>
<keyword evidence="2" id="KW-0645">Protease</keyword>
<dbReference type="Pfam" id="PF01841">
    <property type="entry name" value="Transglut_core"/>
    <property type="match status" value="1"/>
</dbReference>
<evidence type="ECO:0000313" key="2">
    <source>
        <dbReference type="EMBL" id="NYH96946.1"/>
    </source>
</evidence>
<reference evidence="2 3" key="1">
    <citation type="submission" date="2020-07" db="EMBL/GenBank/DDBJ databases">
        <title>Genomic Encyclopedia of Type Strains, Phase IV (KMG-IV): sequencing the most valuable type-strain genomes for metagenomic binning, comparative biology and taxonomic classification.</title>
        <authorList>
            <person name="Goeker M."/>
        </authorList>
    </citation>
    <scope>NUCLEOTIDE SEQUENCE [LARGE SCALE GENOMIC DNA]</scope>
    <source>
        <strain evidence="2 3">DSM 29043</strain>
    </source>
</reference>
<dbReference type="GO" id="GO:0008233">
    <property type="term" value="F:peptidase activity"/>
    <property type="evidence" value="ECO:0007669"/>
    <property type="project" value="UniProtKB-KW"/>
</dbReference>
<gene>
    <name evidence="2" type="ORF">FHS75_003299</name>
</gene>
<keyword evidence="2" id="KW-0378">Hydrolase</keyword>
<dbReference type="SUPFAM" id="SSF54001">
    <property type="entry name" value="Cysteine proteinases"/>
    <property type="match status" value="1"/>
</dbReference>
<proteinExistence type="predicted"/>
<comment type="caution">
    <text evidence="2">The sequence shown here is derived from an EMBL/GenBank/DDBJ whole genome shotgun (WGS) entry which is preliminary data.</text>
</comment>
<evidence type="ECO:0000313" key="3">
    <source>
        <dbReference type="Proteomes" id="UP000522081"/>
    </source>
</evidence>
<dbReference type="Proteomes" id="UP000522081">
    <property type="component" value="Unassembled WGS sequence"/>
</dbReference>
<dbReference type="InterPro" id="IPR013589">
    <property type="entry name" value="Bac_transglu_N"/>
</dbReference>
<feature type="domain" description="Transglutaminase-like" evidence="1">
    <location>
        <begin position="159"/>
        <end position="223"/>
    </location>
</feature>
<dbReference type="RefSeq" id="WP_179408748.1">
    <property type="nucleotide sequence ID" value="NZ_BMGF01000011.1"/>
</dbReference>
<dbReference type="SMART" id="SM00460">
    <property type="entry name" value="TGc"/>
    <property type="match status" value="1"/>
</dbReference>
<dbReference type="InterPro" id="IPR002931">
    <property type="entry name" value="Transglutaminase-like"/>
</dbReference>
<dbReference type="PANTHER" id="PTHR33490:SF6">
    <property type="entry name" value="SLL1049 PROTEIN"/>
    <property type="match status" value="1"/>
</dbReference>
<sequence length="282" mass="31293">MRLSIRHTTRYEFSQPLAHGLQRLRLRPKTTHGQDVIEWETDLDGAVRELEYDDQHHNHVELISVEAGVKALSITSTGIVDTSDNAGIIGQHAGHMPLWCFLRQTKLTRPGPRMRAMVQGLGTDRSNSLDLLHELSRLIAEQVAYEKGMTDVGTLAETALEKGHGVCQDHSHIFIGAGRLLDIPMRYIGGYLKMEGQAEQEAGHGWAEAHVEGLGWVGFDVSNQISPDDRYVRVATGCDYSEAAPVTGIAFGEHDSALEVRLTVEQELKGQQQQQQQQTNGR</sequence>
<dbReference type="GO" id="GO:0006508">
    <property type="term" value="P:proteolysis"/>
    <property type="evidence" value="ECO:0007669"/>
    <property type="project" value="UniProtKB-KW"/>
</dbReference>
<name>A0A7Y9Y1L2_9SPHN</name>
<accession>A0A7Y9Y1L2</accession>